<comment type="similarity">
    <text evidence="1">Belongs to the band 7/mec-2 family. Flotillin subfamily.</text>
</comment>
<reference evidence="2 3" key="1">
    <citation type="submission" date="2024-01" db="EMBL/GenBank/DDBJ databases">
        <title>The complete chloroplast genome sequence of Lithospermum erythrorhizon: insights into the phylogenetic relationship among Boraginaceae species and the maternal lineages of purple gromwells.</title>
        <authorList>
            <person name="Okada T."/>
            <person name="Watanabe K."/>
        </authorList>
    </citation>
    <scope>NUCLEOTIDE SEQUENCE [LARGE SCALE GENOMIC DNA]</scope>
</reference>
<dbReference type="PANTHER" id="PTHR13806:SF31">
    <property type="entry name" value="FLOTILLIN-LIKE PROTEIN 1-RELATED"/>
    <property type="match status" value="1"/>
</dbReference>
<proteinExistence type="inferred from homology"/>
<dbReference type="Proteomes" id="UP001454036">
    <property type="component" value="Unassembled WGS sequence"/>
</dbReference>
<dbReference type="PANTHER" id="PTHR13806">
    <property type="entry name" value="FLOTILLIN-RELATED"/>
    <property type="match status" value="1"/>
</dbReference>
<gene>
    <name evidence="2" type="ORF">LIER_04787</name>
</gene>
<accession>A0AAV3NY93</accession>
<dbReference type="AlphaFoldDB" id="A0AAV3NY93"/>
<dbReference type="EMBL" id="BAABME010000626">
    <property type="protein sequence ID" value="GAA0144300.1"/>
    <property type="molecule type" value="Genomic_DNA"/>
</dbReference>
<keyword evidence="1" id="KW-1003">Cell membrane</keyword>
<keyword evidence="1" id="KW-0472">Membrane</keyword>
<dbReference type="GO" id="GO:0005901">
    <property type="term" value="C:caveola"/>
    <property type="evidence" value="ECO:0007669"/>
    <property type="project" value="UniProtKB-SubCell"/>
</dbReference>
<comment type="subcellular location">
    <subcellularLocation>
        <location evidence="1">Cell membrane</location>
        <topology evidence="1">Lipid-anchor</topology>
    </subcellularLocation>
    <subcellularLocation>
        <location evidence="1">Membrane</location>
        <location evidence="1">Caveola</location>
    </subcellularLocation>
</comment>
<keyword evidence="3" id="KW-1185">Reference proteome</keyword>
<evidence type="ECO:0000313" key="2">
    <source>
        <dbReference type="EMBL" id="GAA0144300.1"/>
    </source>
</evidence>
<comment type="caution">
    <text evidence="2">The sequence shown here is derived from an EMBL/GenBank/DDBJ whole genome shotgun (WGS) entry which is preliminary data.</text>
</comment>
<protein>
    <recommendedName>
        <fullName evidence="1">Flotillin-like</fullName>
    </recommendedName>
</protein>
<evidence type="ECO:0000313" key="3">
    <source>
        <dbReference type="Proteomes" id="UP001454036"/>
    </source>
</evidence>
<evidence type="ECO:0000256" key="1">
    <source>
        <dbReference type="RuleBase" id="RU366054"/>
    </source>
</evidence>
<sequence>MERMINEELKGLVLRQALIEQKEQCNVIADEVRVVATLILGALGGNYAAMRDYLMISGGMFQEIAKINTQVVQSLQQKISIWTTGNESRGGVGYRILY</sequence>
<organism evidence="2 3">
    <name type="scientific">Lithospermum erythrorhizon</name>
    <name type="common">Purple gromwell</name>
    <name type="synonym">Lithospermum officinale var. erythrorhizon</name>
    <dbReference type="NCBI Taxonomy" id="34254"/>
    <lineage>
        <taxon>Eukaryota</taxon>
        <taxon>Viridiplantae</taxon>
        <taxon>Streptophyta</taxon>
        <taxon>Embryophyta</taxon>
        <taxon>Tracheophyta</taxon>
        <taxon>Spermatophyta</taxon>
        <taxon>Magnoliopsida</taxon>
        <taxon>eudicotyledons</taxon>
        <taxon>Gunneridae</taxon>
        <taxon>Pentapetalae</taxon>
        <taxon>asterids</taxon>
        <taxon>lamiids</taxon>
        <taxon>Boraginales</taxon>
        <taxon>Boraginaceae</taxon>
        <taxon>Boraginoideae</taxon>
        <taxon>Lithospermeae</taxon>
        <taxon>Lithospermum</taxon>
    </lineage>
</organism>
<dbReference type="InterPro" id="IPR027705">
    <property type="entry name" value="Flotillin_fam"/>
</dbReference>
<name>A0AAV3NY93_LITER</name>